<sequence>MRKISSLALGLALAMGAAGGAAVVATPAAAQKAQKQKSLKLGRAVQSPLAEAQKLQEAGNLDAALAKINEAAAKAETPDEKFVIGQFTYNIAAAKKDDALLEKATRAMLESGSAPEDMKKPLMRNLAAFSLQRKDYAGALTQFKALAAAYPDDAEIVVSLAELYHANKQPAEAVTTLQKAIQTKKATNEAVPETWYKRMLAIAYDAKRMDLAVPASLDLVSAYPSADNWRDSLIIFRDTGKLDDQATLDLMRLMRAAGAMKGEADYYEYANSAYMKGLPGEAKAVIDEGIAKKMLNPGKQTFAELSRLSAGKVSADKASLPKLATQAKSAANGKLALGTADAYLGYADYAKAAELYQVALQKGGVEANVVNTRLGIALARSGQKDAAAAAFAKVSGEPRATIAKFWQAWLNQGA</sequence>
<dbReference type="KEGG" id="sphj:BSL82_02010"/>
<organism evidence="2 3">
    <name type="scientific">Tardibacter chloracetimidivorans</name>
    <dbReference type="NCBI Taxonomy" id="1921510"/>
    <lineage>
        <taxon>Bacteria</taxon>
        <taxon>Pseudomonadati</taxon>
        <taxon>Pseudomonadota</taxon>
        <taxon>Alphaproteobacteria</taxon>
        <taxon>Sphingomonadales</taxon>
        <taxon>Sphingomonadaceae</taxon>
        <taxon>Tardibacter</taxon>
    </lineage>
</organism>
<feature type="chain" id="PRO_5009857748" evidence="1">
    <location>
        <begin position="21"/>
        <end position="414"/>
    </location>
</feature>
<feature type="signal peptide" evidence="1">
    <location>
        <begin position="1"/>
        <end position="20"/>
    </location>
</feature>
<dbReference type="Gene3D" id="1.25.40.10">
    <property type="entry name" value="Tetratricopeptide repeat domain"/>
    <property type="match status" value="1"/>
</dbReference>
<keyword evidence="1" id="KW-0732">Signal</keyword>
<evidence type="ECO:0000256" key="1">
    <source>
        <dbReference type="SAM" id="SignalP"/>
    </source>
</evidence>
<reference evidence="3" key="1">
    <citation type="submission" date="2016-11" db="EMBL/GenBank/DDBJ databases">
        <title>Complete Genome Sequence of alachlor-degrading Sphingomonas sp. strain JJ-A5.</title>
        <authorList>
            <person name="Lee H."/>
            <person name="Ka J.-O."/>
        </authorList>
    </citation>
    <scope>NUCLEOTIDE SEQUENCE [LARGE SCALE GENOMIC DNA]</scope>
    <source>
        <strain evidence="3">JJ-A5</strain>
    </source>
</reference>
<name>A0A1L3ZRH6_9SPHN</name>
<dbReference type="InterPro" id="IPR011990">
    <property type="entry name" value="TPR-like_helical_dom_sf"/>
</dbReference>
<keyword evidence="3" id="KW-1185">Reference proteome</keyword>
<dbReference type="Pfam" id="PF14559">
    <property type="entry name" value="TPR_19"/>
    <property type="match status" value="1"/>
</dbReference>
<dbReference type="RefSeq" id="WP_072595803.1">
    <property type="nucleotide sequence ID" value="NZ_CP018221.1"/>
</dbReference>
<dbReference type="Proteomes" id="UP000182063">
    <property type="component" value="Chromosome"/>
</dbReference>
<dbReference type="OrthoDB" id="7325958at2"/>
<evidence type="ECO:0000313" key="2">
    <source>
        <dbReference type="EMBL" id="API58227.1"/>
    </source>
</evidence>
<protein>
    <submittedName>
        <fullName evidence="2">Uncharacterized protein</fullName>
    </submittedName>
</protein>
<proteinExistence type="predicted"/>
<dbReference type="STRING" id="1921510.BSL82_02010"/>
<dbReference type="AlphaFoldDB" id="A0A1L3ZRH6"/>
<accession>A0A1L3ZRH6</accession>
<dbReference type="EMBL" id="CP018221">
    <property type="protein sequence ID" value="API58227.1"/>
    <property type="molecule type" value="Genomic_DNA"/>
</dbReference>
<evidence type="ECO:0000313" key="3">
    <source>
        <dbReference type="Proteomes" id="UP000182063"/>
    </source>
</evidence>
<dbReference type="SUPFAM" id="SSF48452">
    <property type="entry name" value="TPR-like"/>
    <property type="match status" value="1"/>
</dbReference>
<gene>
    <name evidence="2" type="ORF">BSL82_02010</name>
</gene>